<keyword evidence="5" id="KW-0819">tRNA processing</keyword>
<sequence>MSPGEALKVFIASYVKKNKIDKGLENEVPKKWEKYGDFVLFDERTFNSDVWKCQGPQFWHNVAHILKCKRIGIKNKIKGDGFRTPNVTIVLGDDPWIMHKDNEIIHTWHVKKNMFSAGNSKERHRIANLSCENEVVVDLFAGIGYFTLPFLIHAKASFVHACEWNPVACIALKRNLELNNVLGKCNIYEGDNRVICPRGVANRVNLGLIPTSEGYWKIACEALLNEGGILHIHENVETKQLVNFCPSCQLLTSEIDSNELKKNIFIHSQKRILQSGDVNINWKYNQWFTKGVHILHSLIQILTSMNDSNIWICNIEDVNYVKSYAPHVHHVVFDVRIENLQKS</sequence>
<comment type="catalytic activity">
    <reaction evidence="6">
        <text>4-demethylwyosine(37) in tRNA(Phe) + S-adenosyl-L-methionine = 4-demethyl-7-[(3S)-3-amino-3-carboxypropyl]wyosine(37) in tRNA(Phe) + S-methyl-5'-thioadenosine + H(+)</text>
        <dbReference type="Rhea" id="RHEA:36355"/>
        <dbReference type="Rhea" id="RHEA-COMP:10164"/>
        <dbReference type="Rhea" id="RHEA-COMP:10378"/>
        <dbReference type="ChEBI" id="CHEBI:15378"/>
        <dbReference type="ChEBI" id="CHEBI:17509"/>
        <dbReference type="ChEBI" id="CHEBI:59789"/>
        <dbReference type="ChEBI" id="CHEBI:64315"/>
        <dbReference type="ChEBI" id="CHEBI:73550"/>
        <dbReference type="EC" id="2.5.1.114"/>
    </reaction>
</comment>
<evidence type="ECO:0000256" key="3">
    <source>
        <dbReference type="ARBA" id="ARBA00022679"/>
    </source>
</evidence>
<dbReference type="AlphaFoldDB" id="A0AAN8PUX3"/>
<comment type="caution">
    <text evidence="8">The sequence shown here is derived from an EMBL/GenBank/DDBJ whole genome shotgun (WGS) entry which is preliminary data.</text>
</comment>
<keyword evidence="4" id="KW-0949">S-adenosyl-L-methionine</keyword>
<proteinExistence type="predicted"/>
<evidence type="ECO:0000256" key="1">
    <source>
        <dbReference type="ARBA" id="ARBA00004797"/>
    </source>
</evidence>
<dbReference type="Gene3D" id="3.40.50.150">
    <property type="entry name" value="Vaccinia Virus protein VP39"/>
    <property type="match status" value="1"/>
</dbReference>
<dbReference type="Proteomes" id="UP001372834">
    <property type="component" value="Unassembled WGS sequence"/>
</dbReference>
<dbReference type="GO" id="GO:0008175">
    <property type="term" value="F:tRNA methyltransferase activity"/>
    <property type="evidence" value="ECO:0007669"/>
    <property type="project" value="TreeGrafter"/>
</dbReference>
<accession>A0AAN8PUX3</accession>
<name>A0AAN8PUX3_POLSC</name>
<dbReference type="InterPro" id="IPR030382">
    <property type="entry name" value="MeTrfase_TRM5/TYW2"/>
</dbReference>
<evidence type="ECO:0000259" key="7">
    <source>
        <dbReference type="PROSITE" id="PS51684"/>
    </source>
</evidence>
<keyword evidence="3" id="KW-0808">Transferase</keyword>
<comment type="pathway">
    <text evidence="1">tRNA modification; wybutosine-tRNA(Phe) biosynthesis.</text>
</comment>
<dbReference type="Pfam" id="PF02475">
    <property type="entry name" value="TRM5-TYW2_MTfase"/>
    <property type="match status" value="1"/>
</dbReference>
<gene>
    <name evidence="8" type="ORF">RUM43_011664</name>
</gene>
<feature type="domain" description="SAM-dependent methyltransferase TRM5/TYW2-type" evidence="7">
    <location>
        <begin position="32"/>
        <end position="339"/>
    </location>
</feature>
<reference evidence="8 9" key="1">
    <citation type="submission" date="2023-10" db="EMBL/GenBank/DDBJ databases">
        <title>Genomes of two closely related lineages of the louse Polyplax serrata with different host specificities.</title>
        <authorList>
            <person name="Martinu J."/>
            <person name="Tarabai H."/>
            <person name="Stefka J."/>
            <person name="Hypsa V."/>
        </authorList>
    </citation>
    <scope>NUCLEOTIDE SEQUENCE [LARGE SCALE GENOMIC DNA]</scope>
    <source>
        <strain evidence="8">HR10_N</strain>
    </source>
</reference>
<dbReference type="GO" id="GO:0005737">
    <property type="term" value="C:cytoplasm"/>
    <property type="evidence" value="ECO:0007669"/>
    <property type="project" value="TreeGrafter"/>
</dbReference>
<protein>
    <recommendedName>
        <fullName evidence="2">tRNA(Phe) (4-demethylwyosine(37)-C(7)) aminocarboxypropyltransferase</fullName>
        <ecNumber evidence="2">2.5.1.114</ecNumber>
    </recommendedName>
</protein>
<evidence type="ECO:0000256" key="4">
    <source>
        <dbReference type="ARBA" id="ARBA00022691"/>
    </source>
</evidence>
<dbReference type="Pfam" id="PF25133">
    <property type="entry name" value="TYW2_N_2"/>
    <property type="match status" value="1"/>
</dbReference>
<dbReference type="EMBL" id="JAWJWE010000039">
    <property type="protein sequence ID" value="KAK6621358.1"/>
    <property type="molecule type" value="Genomic_DNA"/>
</dbReference>
<dbReference type="PROSITE" id="PS51684">
    <property type="entry name" value="SAM_MT_TRM5_TYW2"/>
    <property type="match status" value="1"/>
</dbReference>
<dbReference type="InterPro" id="IPR056744">
    <property type="entry name" value="TRM5/TYW2-like_N"/>
</dbReference>
<dbReference type="CDD" id="cd02440">
    <property type="entry name" value="AdoMet_MTases"/>
    <property type="match status" value="1"/>
</dbReference>
<evidence type="ECO:0000313" key="8">
    <source>
        <dbReference type="EMBL" id="KAK6621358.1"/>
    </source>
</evidence>
<dbReference type="GO" id="GO:0031591">
    <property type="term" value="P:wybutosine biosynthetic process"/>
    <property type="evidence" value="ECO:0007669"/>
    <property type="project" value="TreeGrafter"/>
</dbReference>
<dbReference type="PANTHER" id="PTHR23245:SF25">
    <property type="entry name" value="TRNA WYBUTOSINE-SYNTHESIZING PROTEIN 2 HOMOLOG"/>
    <property type="match status" value="1"/>
</dbReference>
<evidence type="ECO:0000313" key="9">
    <source>
        <dbReference type="Proteomes" id="UP001372834"/>
    </source>
</evidence>
<dbReference type="GO" id="GO:0030488">
    <property type="term" value="P:tRNA methylation"/>
    <property type="evidence" value="ECO:0007669"/>
    <property type="project" value="TreeGrafter"/>
</dbReference>
<evidence type="ECO:0000256" key="2">
    <source>
        <dbReference type="ARBA" id="ARBA00012265"/>
    </source>
</evidence>
<evidence type="ECO:0000256" key="5">
    <source>
        <dbReference type="ARBA" id="ARBA00022694"/>
    </source>
</evidence>
<dbReference type="Gene3D" id="3.30.300.110">
    <property type="entry name" value="Met-10+ protein-like domains"/>
    <property type="match status" value="1"/>
</dbReference>
<dbReference type="EC" id="2.5.1.114" evidence="2"/>
<evidence type="ECO:0000256" key="6">
    <source>
        <dbReference type="ARBA" id="ARBA00049400"/>
    </source>
</evidence>
<dbReference type="PANTHER" id="PTHR23245">
    <property type="entry name" value="TRNA METHYLTRANSFERASE"/>
    <property type="match status" value="1"/>
</dbReference>
<dbReference type="InterPro" id="IPR029063">
    <property type="entry name" value="SAM-dependent_MTases_sf"/>
</dbReference>
<dbReference type="SUPFAM" id="SSF53335">
    <property type="entry name" value="S-adenosyl-L-methionine-dependent methyltransferases"/>
    <property type="match status" value="1"/>
</dbReference>
<organism evidence="8 9">
    <name type="scientific">Polyplax serrata</name>
    <name type="common">Common mouse louse</name>
    <dbReference type="NCBI Taxonomy" id="468196"/>
    <lineage>
        <taxon>Eukaryota</taxon>
        <taxon>Metazoa</taxon>
        <taxon>Ecdysozoa</taxon>
        <taxon>Arthropoda</taxon>
        <taxon>Hexapoda</taxon>
        <taxon>Insecta</taxon>
        <taxon>Pterygota</taxon>
        <taxon>Neoptera</taxon>
        <taxon>Paraneoptera</taxon>
        <taxon>Psocodea</taxon>
        <taxon>Troctomorpha</taxon>
        <taxon>Phthiraptera</taxon>
        <taxon>Anoplura</taxon>
        <taxon>Polyplacidae</taxon>
        <taxon>Polyplax</taxon>
    </lineage>
</organism>
<dbReference type="GO" id="GO:0102522">
    <property type="term" value="F:tRNA 4-demethylwyosine alpha-amino-alpha-carboxypropyltransferase activity"/>
    <property type="evidence" value="ECO:0007669"/>
    <property type="project" value="UniProtKB-EC"/>
</dbReference>
<dbReference type="InterPro" id="IPR056743">
    <property type="entry name" value="TRM5-TYW2-like_MTfase"/>
</dbReference>